<protein>
    <recommendedName>
        <fullName evidence="3">SUKH-3 domain containing protein</fullName>
    </recommendedName>
</protein>
<dbReference type="EMBL" id="PVLV01000231">
    <property type="protein sequence ID" value="PRH78184.1"/>
    <property type="molecule type" value="Genomic_DNA"/>
</dbReference>
<evidence type="ECO:0000313" key="2">
    <source>
        <dbReference type="Proteomes" id="UP000239322"/>
    </source>
</evidence>
<comment type="caution">
    <text evidence="1">The sequence shown here is derived from an EMBL/GenBank/DDBJ whole genome shotgun (WGS) entry which is preliminary data.</text>
</comment>
<proteinExistence type="predicted"/>
<dbReference type="OrthoDB" id="4556695at2"/>
<accession>A0A2S9PUT8</accession>
<evidence type="ECO:0000313" key="1">
    <source>
        <dbReference type="EMBL" id="PRH78184.1"/>
    </source>
</evidence>
<keyword evidence="2" id="KW-1185">Reference proteome</keyword>
<evidence type="ECO:0008006" key="3">
    <source>
        <dbReference type="Google" id="ProtNLM"/>
    </source>
</evidence>
<dbReference type="Proteomes" id="UP000239322">
    <property type="component" value="Unassembled WGS sequence"/>
</dbReference>
<dbReference type="InterPro" id="IPR025850">
    <property type="entry name" value="SUKH-3"/>
</dbReference>
<dbReference type="Pfam" id="PF14433">
    <property type="entry name" value="SUKH-3"/>
    <property type="match status" value="1"/>
</dbReference>
<name>A0A2S9PUT8_9ACTN</name>
<organism evidence="1 2">
    <name type="scientific">Streptomyces solincola</name>
    <dbReference type="NCBI Taxonomy" id="2100817"/>
    <lineage>
        <taxon>Bacteria</taxon>
        <taxon>Bacillati</taxon>
        <taxon>Actinomycetota</taxon>
        <taxon>Actinomycetes</taxon>
        <taxon>Kitasatosporales</taxon>
        <taxon>Streptomycetaceae</taxon>
        <taxon>Streptomyces</taxon>
    </lineage>
</organism>
<gene>
    <name evidence="1" type="ORF">C6N75_16295</name>
</gene>
<reference evidence="1 2" key="1">
    <citation type="submission" date="2018-03" db="EMBL/GenBank/DDBJ databases">
        <title>Novel Streptomyces sp. from soil.</title>
        <authorList>
            <person name="Tan G.Y.A."/>
            <person name="Lee Z.Y."/>
        </authorList>
    </citation>
    <scope>NUCLEOTIDE SEQUENCE [LARGE SCALE GENOMIC DNA]</scope>
    <source>
        <strain evidence="1 2">ST5x</strain>
    </source>
</reference>
<dbReference type="AlphaFoldDB" id="A0A2S9PUT8"/>
<sequence>MGYTIPEGVDTMLDVVGVGWPNVDEDAYRDMATALREFDELDAWLRANGWHPGREDESGNRDKADRLITARVRRSADQGAALEPWEEAHRFVASYVGLEFPMPLAPERRFRADPTFGYDGDAEEIAELARGLGRRLFPVGWETSENGIVLLDDTGRFFYLHHTWPYFLGSDEVQALSSLMTGDQEDAEDYFV</sequence>